<dbReference type="PANTHER" id="PTHR20932">
    <property type="entry name" value="LYSM AND PUTATIVE PEPTIDOGLYCAN-BINDING DOMAIN-CONTAINING PROTEIN"/>
    <property type="match status" value="1"/>
</dbReference>
<gene>
    <name evidence="3" type="ORF">BDN70DRAFT_801886</name>
</gene>
<keyword evidence="4" id="KW-1185">Reference proteome</keyword>
<feature type="compositionally biased region" description="Basic and acidic residues" evidence="1">
    <location>
        <begin position="60"/>
        <end position="77"/>
    </location>
</feature>
<organism evidence="3 4">
    <name type="scientific">Pholiota conissans</name>
    <dbReference type="NCBI Taxonomy" id="109636"/>
    <lineage>
        <taxon>Eukaryota</taxon>
        <taxon>Fungi</taxon>
        <taxon>Dikarya</taxon>
        <taxon>Basidiomycota</taxon>
        <taxon>Agaricomycotina</taxon>
        <taxon>Agaricomycetes</taxon>
        <taxon>Agaricomycetidae</taxon>
        <taxon>Agaricales</taxon>
        <taxon>Agaricineae</taxon>
        <taxon>Strophariaceae</taxon>
        <taxon>Pholiota</taxon>
    </lineage>
</organism>
<sequence length="489" mass="53367">MLNDDSDDLSYNPFAEPEDDYSPTGGSNLAQGYYSSAFFPKLSHSQPTLRRRRSSSNDYARAKPNGELRKHTRTRTEIQIDVPPQSAGLHPLKSALARVDDSSYEDLGITRPHLSRIINEGSSAEVPVSDDNIKRPPSPEEEKDVIIHQVSQKDSLPGVALKYGISLPNLRRANKLWPSDPIHHRAVLYIPVEQASRAREYIPELNLIDLNTDPQDKTANIIAATSASPSLKRENSGSVPPSPTAGTVRRIPAKQLSYFPPSSHKSIDPPPSTPPRILSSPASKALPNRYTSSPASNSLTSILTALPIAASTRDEIITRLSFDSVSSSFSDRSRINSDEDDGHELNEVKRPSPITIDDSDSEEIDDTQPTPKAAQRISHAMRPQTELSAPSISKSTQSRPQPHLSTSPPHFYVSQAHETHVRTSQLEPSPAMKLPAFSSRTVGRTAGKPVQAGGRLERTGSLTLGRKSKIATPDDIVLALDNLTTNAPR</sequence>
<evidence type="ECO:0000259" key="2">
    <source>
        <dbReference type="PROSITE" id="PS51782"/>
    </source>
</evidence>
<comment type="caution">
    <text evidence="3">The sequence shown here is derived from an EMBL/GenBank/DDBJ whole genome shotgun (WGS) entry which is preliminary data.</text>
</comment>
<dbReference type="PANTHER" id="PTHR20932:SF8">
    <property type="entry name" value="LD22649P"/>
    <property type="match status" value="1"/>
</dbReference>
<dbReference type="AlphaFoldDB" id="A0A9P6CVV8"/>
<dbReference type="PROSITE" id="PS51782">
    <property type="entry name" value="LYSM"/>
    <property type="match status" value="1"/>
</dbReference>
<feature type="compositionally biased region" description="Basic and acidic residues" evidence="1">
    <location>
        <begin position="131"/>
        <end position="142"/>
    </location>
</feature>
<evidence type="ECO:0000313" key="4">
    <source>
        <dbReference type="Proteomes" id="UP000807469"/>
    </source>
</evidence>
<dbReference type="InterPro" id="IPR045030">
    <property type="entry name" value="LYSM1-4"/>
</dbReference>
<dbReference type="Gene3D" id="3.10.350.10">
    <property type="entry name" value="LysM domain"/>
    <property type="match status" value="1"/>
</dbReference>
<dbReference type="OrthoDB" id="2107166at2759"/>
<feature type="compositionally biased region" description="Polar residues" evidence="1">
    <location>
        <begin position="385"/>
        <end position="408"/>
    </location>
</feature>
<proteinExistence type="predicted"/>
<feature type="region of interest" description="Disordered" evidence="1">
    <location>
        <begin position="1"/>
        <end position="28"/>
    </location>
</feature>
<dbReference type="EMBL" id="MU155168">
    <property type="protein sequence ID" value="KAF9482211.1"/>
    <property type="molecule type" value="Genomic_DNA"/>
</dbReference>
<feature type="region of interest" description="Disordered" evidence="1">
    <location>
        <begin position="436"/>
        <end position="460"/>
    </location>
</feature>
<protein>
    <recommendedName>
        <fullName evidence="2">LysM domain-containing protein</fullName>
    </recommendedName>
</protein>
<reference evidence="3" key="1">
    <citation type="submission" date="2020-11" db="EMBL/GenBank/DDBJ databases">
        <authorList>
            <consortium name="DOE Joint Genome Institute"/>
            <person name="Ahrendt S."/>
            <person name="Riley R."/>
            <person name="Andreopoulos W."/>
            <person name="Labutti K."/>
            <person name="Pangilinan J."/>
            <person name="Ruiz-Duenas F.J."/>
            <person name="Barrasa J.M."/>
            <person name="Sanchez-Garcia M."/>
            <person name="Camarero S."/>
            <person name="Miyauchi S."/>
            <person name="Serrano A."/>
            <person name="Linde D."/>
            <person name="Babiker R."/>
            <person name="Drula E."/>
            <person name="Ayuso-Fernandez I."/>
            <person name="Pacheco R."/>
            <person name="Padilla G."/>
            <person name="Ferreira P."/>
            <person name="Barriuso J."/>
            <person name="Kellner H."/>
            <person name="Castanera R."/>
            <person name="Alfaro M."/>
            <person name="Ramirez L."/>
            <person name="Pisabarro A.G."/>
            <person name="Kuo A."/>
            <person name="Tritt A."/>
            <person name="Lipzen A."/>
            <person name="He G."/>
            <person name="Yan M."/>
            <person name="Ng V."/>
            <person name="Cullen D."/>
            <person name="Martin F."/>
            <person name="Rosso M.-N."/>
            <person name="Henrissat B."/>
            <person name="Hibbett D."/>
            <person name="Martinez A.T."/>
            <person name="Grigoriev I.V."/>
        </authorList>
    </citation>
    <scope>NUCLEOTIDE SEQUENCE</scope>
    <source>
        <strain evidence="3">CIRM-BRFM 674</strain>
    </source>
</reference>
<feature type="domain" description="LysM" evidence="2">
    <location>
        <begin position="146"/>
        <end position="190"/>
    </location>
</feature>
<feature type="compositionally biased region" description="Basic and acidic residues" evidence="1">
    <location>
        <begin position="331"/>
        <end position="350"/>
    </location>
</feature>
<feature type="region of interest" description="Disordered" evidence="1">
    <location>
        <begin position="327"/>
        <end position="410"/>
    </location>
</feature>
<dbReference type="InterPro" id="IPR018392">
    <property type="entry name" value="LysM"/>
</dbReference>
<feature type="region of interest" description="Disordered" evidence="1">
    <location>
        <begin position="41"/>
        <end position="77"/>
    </location>
</feature>
<feature type="region of interest" description="Disordered" evidence="1">
    <location>
        <begin position="226"/>
        <end position="296"/>
    </location>
</feature>
<accession>A0A9P6CVV8</accession>
<evidence type="ECO:0000313" key="3">
    <source>
        <dbReference type="EMBL" id="KAF9482211.1"/>
    </source>
</evidence>
<evidence type="ECO:0000256" key="1">
    <source>
        <dbReference type="SAM" id="MobiDB-lite"/>
    </source>
</evidence>
<dbReference type="CDD" id="cd00118">
    <property type="entry name" value="LysM"/>
    <property type="match status" value="1"/>
</dbReference>
<feature type="compositionally biased region" description="Acidic residues" evidence="1">
    <location>
        <begin position="357"/>
        <end position="366"/>
    </location>
</feature>
<dbReference type="SUPFAM" id="SSF54106">
    <property type="entry name" value="LysM domain"/>
    <property type="match status" value="1"/>
</dbReference>
<name>A0A9P6CVV8_9AGAR</name>
<dbReference type="Pfam" id="PF01476">
    <property type="entry name" value="LysM"/>
    <property type="match status" value="1"/>
</dbReference>
<feature type="region of interest" description="Disordered" evidence="1">
    <location>
        <begin position="122"/>
        <end position="142"/>
    </location>
</feature>
<dbReference type="Proteomes" id="UP000807469">
    <property type="component" value="Unassembled WGS sequence"/>
</dbReference>
<dbReference type="InterPro" id="IPR036779">
    <property type="entry name" value="LysM_dom_sf"/>
</dbReference>